<dbReference type="InterPro" id="IPR038404">
    <property type="entry name" value="TRAP_DctP_sf"/>
</dbReference>
<dbReference type="PANTHER" id="PTHR33376:SF15">
    <property type="entry name" value="BLL6794 PROTEIN"/>
    <property type="match status" value="1"/>
</dbReference>
<keyword evidence="1 2" id="KW-0732">Signal</keyword>
<dbReference type="OrthoDB" id="9815946at2"/>
<feature type="chain" id="PRO_5038579509" evidence="2">
    <location>
        <begin position="22"/>
        <end position="426"/>
    </location>
</feature>
<reference evidence="3" key="1">
    <citation type="submission" date="2016-10" db="EMBL/GenBank/DDBJ databases">
        <authorList>
            <person name="Varghese N."/>
            <person name="Submissions S."/>
        </authorList>
    </citation>
    <scope>NUCLEOTIDE SEQUENCE [LARGE SCALE GENOMIC DNA]</scope>
    <source>
        <strain evidence="3">DSM 22082</strain>
    </source>
</reference>
<dbReference type="Pfam" id="PF03480">
    <property type="entry name" value="DctP"/>
    <property type="match status" value="1"/>
</dbReference>
<feature type="signal peptide" evidence="2">
    <location>
        <begin position="1"/>
        <end position="21"/>
    </location>
</feature>
<sequence>MNRIRSAAVRPLTAIATVASLALLAGCAGSVGGSDSDSDASAGEGFAYDASQDEIDDALADLEPVTLKFQPSAMSEKSILAPNGLDVKKAIEERSGGKITVDIVWGQAIASYADVDDALADGRVDLAFTLPSYTPAEYPAFDALGTAMSTLPSSPVASDLAANAAGVQAAWETPEVLAEFEDKNLVPLIPMLAAGGYSTMCSKPMTSLDDWKGKQLRVGSAAAGKQVTDLGATPVSLSFPETYEALQRGTVDCDLGQLAPNVEAGTFEVAPNIGVASDAGIARSAGAIAAGKKYSELPVAYQQVVFDSMSTTFSTMMEVVIGAKAMAVEQAKDNDGKVEPFDDDVQKQMAKYAKTLSDKTAKKAGVPDAPSTLNTAASDWQKSVTKLGYEDKGDFAYLDEWYPKDANYDELGTQLFEKAMADHRPE</sequence>
<dbReference type="PROSITE" id="PS51257">
    <property type="entry name" value="PROKAR_LIPOPROTEIN"/>
    <property type="match status" value="1"/>
</dbReference>
<evidence type="ECO:0000256" key="1">
    <source>
        <dbReference type="ARBA" id="ARBA00022729"/>
    </source>
</evidence>
<dbReference type="SUPFAM" id="SSF53850">
    <property type="entry name" value="Periplasmic binding protein-like II"/>
    <property type="match status" value="1"/>
</dbReference>
<evidence type="ECO:0000256" key="2">
    <source>
        <dbReference type="SAM" id="SignalP"/>
    </source>
</evidence>
<dbReference type="STRING" id="629680.SAMN04489751_3423"/>
<dbReference type="AlphaFoldDB" id="A0A1H1WMZ0"/>
<keyword evidence="4" id="KW-1185">Reference proteome</keyword>
<proteinExistence type="predicted"/>
<gene>
    <name evidence="3" type="ORF">SAMN04489751_3423</name>
</gene>
<dbReference type="Proteomes" id="UP000199700">
    <property type="component" value="Chromosome"/>
</dbReference>
<dbReference type="GO" id="GO:0055085">
    <property type="term" value="P:transmembrane transport"/>
    <property type="evidence" value="ECO:0007669"/>
    <property type="project" value="InterPro"/>
</dbReference>
<evidence type="ECO:0000313" key="3">
    <source>
        <dbReference type="EMBL" id="SDS98424.1"/>
    </source>
</evidence>
<protein>
    <submittedName>
        <fullName evidence="3">TRAP-type C4-dicarboxylate transport system, substrate-binding protein</fullName>
    </submittedName>
</protein>
<dbReference type="Gene3D" id="3.40.190.170">
    <property type="entry name" value="Bacterial extracellular solute-binding protein, family 7"/>
    <property type="match status" value="1"/>
</dbReference>
<evidence type="ECO:0000313" key="4">
    <source>
        <dbReference type="Proteomes" id="UP000199700"/>
    </source>
</evidence>
<name>A0A1H1WMZ0_BRESA</name>
<accession>A0A1H1WMZ0</accession>
<dbReference type="NCBIfam" id="NF037995">
    <property type="entry name" value="TRAP_S1"/>
    <property type="match status" value="1"/>
</dbReference>
<dbReference type="PANTHER" id="PTHR33376">
    <property type="match status" value="1"/>
</dbReference>
<dbReference type="InterPro" id="IPR018389">
    <property type="entry name" value="DctP_fam"/>
</dbReference>
<dbReference type="RefSeq" id="WP_092107469.1">
    <property type="nucleotide sequence ID" value="NZ_LT629739.1"/>
</dbReference>
<organism evidence="3 4">
    <name type="scientific">Brevibacterium sandarakinum</name>
    <dbReference type="NCBI Taxonomy" id="629680"/>
    <lineage>
        <taxon>Bacteria</taxon>
        <taxon>Bacillati</taxon>
        <taxon>Actinomycetota</taxon>
        <taxon>Actinomycetes</taxon>
        <taxon>Micrococcales</taxon>
        <taxon>Brevibacteriaceae</taxon>
        <taxon>Brevibacterium</taxon>
    </lineage>
</organism>
<dbReference type="EMBL" id="LT629739">
    <property type="protein sequence ID" value="SDS98424.1"/>
    <property type="molecule type" value="Genomic_DNA"/>
</dbReference>